<protein>
    <submittedName>
        <fullName evidence="1">Uncharacterized protein</fullName>
    </submittedName>
</protein>
<evidence type="ECO:0000313" key="2">
    <source>
        <dbReference type="Proteomes" id="UP000178631"/>
    </source>
</evidence>
<name>A0A1F4UIU4_9BACT</name>
<evidence type="ECO:0000313" key="1">
    <source>
        <dbReference type="EMBL" id="OGC44730.1"/>
    </source>
</evidence>
<gene>
    <name evidence="1" type="ORF">A3J98_02540</name>
</gene>
<dbReference type="EMBL" id="MEUP01000114">
    <property type="protein sequence ID" value="OGC44730.1"/>
    <property type="molecule type" value="Genomic_DNA"/>
</dbReference>
<comment type="caution">
    <text evidence="1">The sequence shown here is derived from an EMBL/GenBank/DDBJ whole genome shotgun (WGS) entry which is preliminary data.</text>
</comment>
<accession>A0A1F4UIU4</accession>
<proteinExistence type="predicted"/>
<sequence>MEKTDNSIHSELFNSKEEFLHEYGNLFVEEVINGKQYHIEIPTGENPDPYRIVVAPDGIVGVASFEPLKIWELDTQEEEYKTMLHKLNRIVQENIDSNDIRKLVREFRSGNHTYFTRILPYSQQRSTEVLRCILDEKLKKLE</sequence>
<organism evidence="1 2">
    <name type="scientific">candidate division WS6 bacterium RIFOXYC1_FULL_33_10</name>
    <dbReference type="NCBI Taxonomy" id="1802606"/>
    <lineage>
        <taxon>Bacteria</taxon>
        <taxon>Candidatus Dojkabacteria</taxon>
    </lineage>
</organism>
<dbReference type="AlphaFoldDB" id="A0A1F4UIU4"/>
<dbReference type="Proteomes" id="UP000178631">
    <property type="component" value="Unassembled WGS sequence"/>
</dbReference>
<reference evidence="1 2" key="1">
    <citation type="journal article" date="2016" name="Nat. Commun.">
        <title>Thousands of microbial genomes shed light on interconnected biogeochemical processes in an aquifer system.</title>
        <authorList>
            <person name="Anantharaman K."/>
            <person name="Brown C.T."/>
            <person name="Hug L.A."/>
            <person name="Sharon I."/>
            <person name="Castelle C.J."/>
            <person name="Probst A.J."/>
            <person name="Thomas B.C."/>
            <person name="Singh A."/>
            <person name="Wilkins M.J."/>
            <person name="Karaoz U."/>
            <person name="Brodie E.L."/>
            <person name="Williams K.H."/>
            <person name="Hubbard S.S."/>
            <person name="Banfield J.F."/>
        </authorList>
    </citation>
    <scope>NUCLEOTIDE SEQUENCE [LARGE SCALE GENOMIC DNA]</scope>
</reference>